<gene>
    <name evidence="1" type="ORF">FSC10_06230</name>
</gene>
<evidence type="ECO:0000313" key="2">
    <source>
        <dbReference type="Proteomes" id="UP000503505"/>
    </source>
</evidence>
<evidence type="ECO:0000313" key="1">
    <source>
        <dbReference type="EMBL" id="QIC66982.1"/>
    </source>
</evidence>
<organism evidence="1 2">
    <name type="scientific">Acinetobacter schindleri</name>
    <dbReference type="NCBI Taxonomy" id="108981"/>
    <lineage>
        <taxon>Bacteria</taxon>
        <taxon>Pseudomonadati</taxon>
        <taxon>Pseudomonadota</taxon>
        <taxon>Gammaproteobacteria</taxon>
        <taxon>Moraxellales</taxon>
        <taxon>Moraxellaceae</taxon>
        <taxon>Acinetobacter</taxon>
    </lineage>
</organism>
<dbReference type="Proteomes" id="UP000503505">
    <property type="component" value="Chromosome"/>
</dbReference>
<reference evidence="1 2" key="1">
    <citation type="submission" date="2019-09" db="EMBL/GenBank/DDBJ databases">
        <title>Non-baumannii Acinetobacter spp. carrying blaNDM-1 isolated in China.</title>
        <authorList>
            <person name="Cui C."/>
            <person name="Chen C."/>
            <person name="Sun J."/>
            <person name="Liu Y."/>
        </authorList>
    </citation>
    <scope>NUCLEOTIDE SEQUENCE [LARGE SCALE GENOMIC DNA]</scope>
    <source>
        <strain evidence="1 2">HZE23-1</strain>
    </source>
</reference>
<protein>
    <submittedName>
        <fullName evidence="1">Uncharacterized protein</fullName>
    </submittedName>
</protein>
<accession>A0A2S1F9Q9</accession>
<name>A0A2S1F9Q9_9GAMM</name>
<dbReference type="AlphaFoldDB" id="A0A2S1F9Q9"/>
<proteinExistence type="predicted"/>
<dbReference type="EMBL" id="CP044463">
    <property type="protein sequence ID" value="QIC66982.1"/>
    <property type="molecule type" value="Genomic_DNA"/>
</dbReference>
<sequence length="92" mass="10844">MCDAIFRRSRCKDQDDLIIGRIEMLFKIEDGFYLNTQHIIAVRVIKDSTRGVFELHLEYTPNSVQKSGEYIKVFSSQLEAEMFLNQLNQKIR</sequence>